<evidence type="ECO:0000259" key="1">
    <source>
        <dbReference type="PROSITE" id="PS51352"/>
    </source>
</evidence>
<dbReference type="PROSITE" id="PS51352">
    <property type="entry name" value="THIOREDOXIN_2"/>
    <property type="match status" value="1"/>
</dbReference>
<sequence>MIFKKILLIALLTLSSLAYDFGDVPKVNVVDIPKGKRLMIQFGKTECIWCEHMAPYFKEIKAKYPKTPIYYINTDKDVLGAINSNVEVLPTSIFWDENGKEIGRYEGYLLPNQIMELLEKYDVLVKGKN</sequence>
<organism evidence="2">
    <name type="scientific">hydrothermal vent metagenome</name>
    <dbReference type="NCBI Taxonomy" id="652676"/>
    <lineage>
        <taxon>unclassified sequences</taxon>
        <taxon>metagenomes</taxon>
        <taxon>ecological metagenomes</taxon>
    </lineage>
</organism>
<gene>
    <name evidence="2" type="ORF">MNB_SV-14-260</name>
</gene>
<evidence type="ECO:0000313" key="2">
    <source>
        <dbReference type="EMBL" id="SFV69146.1"/>
    </source>
</evidence>
<dbReference type="InterPro" id="IPR036249">
    <property type="entry name" value="Thioredoxin-like_sf"/>
</dbReference>
<feature type="domain" description="Thioredoxin" evidence="1">
    <location>
        <begin position="12"/>
        <end position="123"/>
    </location>
</feature>
<dbReference type="CDD" id="cd02947">
    <property type="entry name" value="TRX_family"/>
    <property type="match status" value="1"/>
</dbReference>
<proteinExistence type="predicted"/>
<dbReference type="Gene3D" id="3.40.30.10">
    <property type="entry name" value="Glutaredoxin"/>
    <property type="match status" value="1"/>
</dbReference>
<dbReference type="AlphaFoldDB" id="A0A1W1CTJ7"/>
<name>A0A1W1CTJ7_9ZZZZ</name>
<protein>
    <submittedName>
        <fullName evidence="2">Thioredoxin</fullName>
    </submittedName>
</protein>
<accession>A0A1W1CTJ7</accession>
<dbReference type="EMBL" id="FPHN01000267">
    <property type="protein sequence ID" value="SFV69146.1"/>
    <property type="molecule type" value="Genomic_DNA"/>
</dbReference>
<reference evidence="2" key="1">
    <citation type="submission" date="2016-10" db="EMBL/GenBank/DDBJ databases">
        <authorList>
            <person name="de Groot N.N."/>
        </authorList>
    </citation>
    <scope>NUCLEOTIDE SEQUENCE</scope>
</reference>
<dbReference type="SUPFAM" id="SSF52833">
    <property type="entry name" value="Thioredoxin-like"/>
    <property type="match status" value="1"/>
</dbReference>
<dbReference type="Pfam" id="PF00085">
    <property type="entry name" value="Thioredoxin"/>
    <property type="match status" value="1"/>
</dbReference>
<dbReference type="InterPro" id="IPR013766">
    <property type="entry name" value="Thioredoxin_domain"/>
</dbReference>